<keyword evidence="1" id="KW-0963">Cytoplasm</keyword>
<feature type="binding site" evidence="1">
    <location>
        <begin position="116"/>
        <end position="117"/>
    </location>
    <ligand>
        <name>S-adenosyl-L-methionine</name>
        <dbReference type="ChEBI" id="CHEBI:59789"/>
    </ligand>
</feature>
<comment type="catalytic activity">
    <reaction evidence="1">
        <text>guanosine(1516) in 16S rRNA + S-adenosyl-L-methionine = N(2)-methylguanosine(1516) in 16S rRNA + S-adenosyl-L-homocysteine + H(+)</text>
        <dbReference type="Rhea" id="RHEA:43220"/>
        <dbReference type="Rhea" id="RHEA-COMP:10412"/>
        <dbReference type="Rhea" id="RHEA-COMP:10413"/>
        <dbReference type="ChEBI" id="CHEBI:15378"/>
        <dbReference type="ChEBI" id="CHEBI:57856"/>
        <dbReference type="ChEBI" id="CHEBI:59789"/>
        <dbReference type="ChEBI" id="CHEBI:74269"/>
        <dbReference type="ChEBI" id="CHEBI:74481"/>
        <dbReference type="EC" id="2.1.1.242"/>
    </reaction>
</comment>
<reference evidence="2" key="1">
    <citation type="submission" date="2024-05" db="EMBL/GenBank/DDBJ databases">
        <authorList>
            <person name="Yang L."/>
            <person name="Pan L."/>
        </authorList>
    </citation>
    <scope>NUCLEOTIDE SEQUENCE</scope>
    <source>
        <strain evidence="2">FCG-7</strain>
    </source>
</reference>
<dbReference type="HAMAP" id="MF_01523">
    <property type="entry name" value="16SrRNA_methyltr_J"/>
    <property type="match status" value="1"/>
</dbReference>
<keyword evidence="1" id="KW-0698">rRNA processing</keyword>
<evidence type="ECO:0000256" key="1">
    <source>
        <dbReference type="HAMAP-Rule" id="MF_01523"/>
    </source>
</evidence>
<dbReference type="PANTHER" id="PTHR36112">
    <property type="entry name" value="RIBOSOMAL RNA SMALL SUBUNIT METHYLTRANSFERASE J"/>
    <property type="match status" value="1"/>
</dbReference>
<dbReference type="Gene3D" id="3.40.50.150">
    <property type="entry name" value="Vaccinia Virus protein VP39"/>
    <property type="match status" value="1"/>
</dbReference>
<protein>
    <recommendedName>
        <fullName evidence="1">Ribosomal RNA small subunit methyltransferase J</fullName>
        <ecNumber evidence="1">2.1.1.242</ecNumber>
    </recommendedName>
    <alternativeName>
        <fullName evidence="1">16S rRNA m2G1516 methyltransferase</fullName>
    </alternativeName>
    <alternativeName>
        <fullName evidence="1">rRNA (guanine-N(2)-)-methyltransferase</fullName>
    </alternativeName>
</protein>
<gene>
    <name evidence="1" type="primary">rsmJ</name>
    <name evidence="2" type="ORF">ABHF33_15245</name>
</gene>
<proteinExistence type="inferred from homology"/>
<accession>A0AAU7F6S8</accession>
<dbReference type="SUPFAM" id="SSF53335">
    <property type="entry name" value="S-adenosyl-L-methionine-dependent methyltransferases"/>
    <property type="match status" value="1"/>
</dbReference>
<dbReference type="PANTHER" id="PTHR36112:SF1">
    <property type="entry name" value="RIBOSOMAL RNA SMALL SUBUNIT METHYLTRANSFERASE J"/>
    <property type="match status" value="1"/>
</dbReference>
<comment type="similarity">
    <text evidence="1">Belongs to the methyltransferase superfamily. RsmJ family.</text>
</comment>
<keyword evidence="1" id="KW-0949">S-adenosyl-L-methionine</keyword>
<sequence length="259" mass="28263">MIGLIHTNTPPELCAEAQSLGLPVWDTPPSDATHYLCWVDEHLELHSLTEKAPVFVDFVGGAAAHRRQFGGGRGQPVAKAVGIKSGYLPRVLDATAGLGRDGFVLASLGCDVTLIERTPVAYLLLKDGLQRAQQDTHTTEIAQRMTLHFGDGRQWLTERATGIGPLAEQAFDVVYLDPMFPEPGKRAKSKKDMAAFQTLIGGDEDADALLTPARQIALKRVTVKRPRHAPHLAGIKPDFTLEGESTRFDGYLPFKPLHN</sequence>
<dbReference type="KEGG" id="cmav:ABHF33_15245"/>
<dbReference type="GO" id="GO:0005737">
    <property type="term" value="C:cytoplasm"/>
    <property type="evidence" value="ECO:0007669"/>
    <property type="project" value="UniProtKB-SubCell"/>
</dbReference>
<dbReference type="CDD" id="cd02440">
    <property type="entry name" value="AdoMet_MTases"/>
    <property type="match status" value="1"/>
</dbReference>
<feature type="binding site" evidence="1">
    <location>
        <position position="177"/>
    </location>
    <ligand>
        <name>S-adenosyl-L-methionine</name>
        <dbReference type="ChEBI" id="CHEBI:59789"/>
    </ligand>
</feature>
<organism evidence="2">
    <name type="scientific">Chitinibacter mangrovi</name>
    <dbReference type="NCBI Taxonomy" id="3153927"/>
    <lineage>
        <taxon>Bacteria</taxon>
        <taxon>Pseudomonadati</taxon>
        <taxon>Pseudomonadota</taxon>
        <taxon>Betaproteobacteria</taxon>
        <taxon>Neisseriales</taxon>
        <taxon>Chitinibacteraceae</taxon>
        <taxon>Chitinibacter</taxon>
    </lineage>
</organism>
<feature type="binding site" evidence="1">
    <location>
        <begin position="100"/>
        <end position="101"/>
    </location>
    <ligand>
        <name>S-adenosyl-L-methionine</name>
        <dbReference type="ChEBI" id="CHEBI:59789"/>
    </ligand>
</feature>
<comment type="subcellular location">
    <subcellularLocation>
        <location evidence="1">Cytoplasm</location>
    </subcellularLocation>
</comment>
<dbReference type="InterPro" id="IPR029063">
    <property type="entry name" value="SAM-dependent_MTases_sf"/>
</dbReference>
<name>A0AAU7F6S8_9NEIS</name>
<dbReference type="EC" id="2.1.1.242" evidence="1"/>
<dbReference type="InterPro" id="IPR007536">
    <property type="entry name" value="16SrRNA_methylTrfase_J"/>
</dbReference>
<dbReference type="GO" id="GO:0008990">
    <property type="term" value="F:rRNA (guanine-N2-)-methyltransferase activity"/>
    <property type="evidence" value="ECO:0007669"/>
    <property type="project" value="UniProtKB-UniRule"/>
</dbReference>
<dbReference type="EMBL" id="CP157355">
    <property type="protein sequence ID" value="XBM00395.1"/>
    <property type="molecule type" value="Genomic_DNA"/>
</dbReference>
<comment type="caution">
    <text evidence="1">Lacks conserved residue(s) required for the propagation of feature annotation.</text>
</comment>
<evidence type="ECO:0000313" key="2">
    <source>
        <dbReference type="EMBL" id="XBM00395.1"/>
    </source>
</evidence>
<dbReference type="Pfam" id="PF04445">
    <property type="entry name" value="SAM_MT"/>
    <property type="match status" value="1"/>
</dbReference>
<dbReference type="RefSeq" id="WP_348944748.1">
    <property type="nucleotide sequence ID" value="NZ_CP157355.1"/>
</dbReference>
<keyword evidence="1 2" id="KW-0489">Methyltransferase</keyword>
<dbReference type="AlphaFoldDB" id="A0AAU7F6S8"/>
<comment type="function">
    <text evidence="1">Specifically methylates the guanosine in position 1516 of 16S rRNA.</text>
</comment>
<keyword evidence="1" id="KW-0808">Transferase</keyword>